<name>A0A917AJC2_9BACI</name>
<dbReference type="AlphaFoldDB" id="A0A917AJC2"/>
<sequence length="154" mass="18606">MQKPKRLIYLLSFFPGLGHFYLGLMNRGLQLMGIFFALFYFTTIGFNNLFVFMPIIVFYAYFDALENYRYWLQYDELKDHDVFETALFKEKKVFIGWGLIILGGYFFLDNFVMRALAQYFYLPHNFLEKLLMSFLFIFIGYRLLRSKKEEVTNE</sequence>
<proteinExistence type="predicted"/>
<accession>A0A917AJC2</accession>
<dbReference type="RefSeq" id="WP_188386850.1">
    <property type="nucleotide sequence ID" value="NZ_BMFK01000001.1"/>
</dbReference>
<evidence type="ECO:0008006" key="4">
    <source>
        <dbReference type="Google" id="ProtNLM"/>
    </source>
</evidence>
<keyword evidence="3" id="KW-1185">Reference proteome</keyword>
<keyword evidence="1" id="KW-0812">Transmembrane</keyword>
<gene>
    <name evidence="2" type="ORF">GCM10007140_04800</name>
</gene>
<keyword evidence="1" id="KW-0472">Membrane</keyword>
<dbReference type="Proteomes" id="UP000605259">
    <property type="component" value="Unassembled WGS sequence"/>
</dbReference>
<evidence type="ECO:0000256" key="1">
    <source>
        <dbReference type="SAM" id="Phobius"/>
    </source>
</evidence>
<comment type="caution">
    <text evidence="2">The sequence shown here is derived from an EMBL/GenBank/DDBJ whole genome shotgun (WGS) entry which is preliminary data.</text>
</comment>
<organism evidence="2 3">
    <name type="scientific">Priestia taiwanensis</name>
    <dbReference type="NCBI Taxonomy" id="1347902"/>
    <lineage>
        <taxon>Bacteria</taxon>
        <taxon>Bacillati</taxon>
        <taxon>Bacillota</taxon>
        <taxon>Bacilli</taxon>
        <taxon>Bacillales</taxon>
        <taxon>Bacillaceae</taxon>
        <taxon>Priestia</taxon>
    </lineage>
</organism>
<evidence type="ECO:0000313" key="3">
    <source>
        <dbReference type="Proteomes" id="UP000605259"/>
    </source>
</evidence>
<keyword evidence="1" id="KW-1133">Transmembrane helix</keyword>
<evidence type="ECO:0000313" key="2">
    <source>
        <dbReference type="EMBL" id="GGE57449.1"/>
    </source>
</evidence>
<feature type="transmembrane region" description="Helical" evidence="1">
    <location>
        <begin position="7"/>
        <end position="25"/>
    </location>
</feature>
<feature type="transmembrane region" description="Helical" evidence="1">
    <location>
        <begin position="31"/>
        <end position="62"/>
    </location>
</feature>
<feature type="transmembrane region" description="Helical" evidence="1">
    <location>
        <begin position="126"/>
        <end position="144"/>
    </location>
</feature>
<protein>
    <recommendedName>
        <fullName evidence="4">TM2 domain-containing protein</fullName>
    </recommendedName>
</protein>
<dbReference type="EMBL" id="BMFK01000001">
    <property type="protein sequence ID" value="GGE57449.1"/>
    <property type="molecule type" value="Genomic_DNA"/>
</dbReference>
<reference evidence="2" key="2">
    <citation type="submission" date="2020-09" db="EMBL/GenBank/DDBJ databases">
        <authorList>
            <person name="Sun Q."/>
            <person name="Zhou Y."/>
        </authorList>
    </citation>
    <scope>NUCLEOTIDE SEQUENCE</scope>
    <source>
        <strain evidence="2">CGMCC 1.12698</strain>
    </source>
</reference>
<feature type="transmembrane region" description="Helical" evidence="1">
    <location>
        <begin position="94"/>
        <end position="120"/>
    </location>
</feature>
<reference evidence="2" key="1">
    <citation type="journal article" date="2014" name="Int. J. Syst. Evol. Microbiol.">
        <title>Complete genome sequence of Corynebacterium casei LMG S-19264T (=DSM 44701T), isolated from a smear-ripened cheese.</title>
        <authorList>
            <consortium name="US DOE Joint Genome Institute (JGI-PGF)"/>
            <person name="Walter F."/>
            <person name="Albersmeier A."/>
            <person name="Kalinowski J."/>
            <person name="Ruckert C."/>
        </authorList>
    </citation>
    <scope>NUCLEOTIDE SEQUENCE</scope>
    <source>
        <strain evidence="2">CGMCC 1.12698</strain>
    </source>
</reference>